<keyword evidence="3" id="KW-0547">Nucleotide-binding</keyword>
<evidence type="ECO:0000256" key="6">
    <source>
        <dbReference type="ARBA" id="ARBA00022962"/>
    </source>
</evidence>
<organism evidence="9 10">
    <name type="scientific">Thermocladium modestius</name>
    <dbReference type="NCBI Taxonomy" id="62609"/>
    <lineage>
        <taxon>Archaea</taxon>
        <taxon>Thermoproteota</taxon>
        <taxon>Thermoprotei</taxon>
        <taxon>Thermoproteales</taxon>
        <taxon>Thermoproteaceae</taxon>
        <taxon>Thermocladium</taxon>
    </lineage>
</organism>
<feature type="domain" description="CobB/CobQ-like glutamine amidotransferase" evidence="8">
    <location>
        <begin position="241"/>
        <end position="427"/>
    </location>
</feature>
<dbReference type="SUPFAM" id="SSF52317">
    <property type="entry name" value="Class I glutamine amidotransferase-like"/>
    <property type="match status" value="1"/>
</dbReference>
<gene>
    <name evidence="9" type="ORF">GCM10007981_16790</name>
</gene>
<dbReference type="Gene3D" id="3.40.50.300">
    <property type="entry name" value="P-loop containing nucleotide triphosphate hydrolases"/>
    <property type="match status" value="1"/>
</dbReference>
<dbReference type="AlphaFoldDB" id="A0A830GXZ2"/>
<evidence type="ECO:0000256" key="5">
    <source>
        <dbReference type="ARBA" id="ARBA00022842"/>
    </source>
</evidence>
<dbReference type="Pfam" id="PF07685">
    <property type="entry name" value="GATase_3"/>
    <property type="match status" value="1"/>
</dbReference>
<dbReference type="InterPro" id="IPR002586">
    <property type="entry name" value="CobQ/CobB/MinD/ParA_Nub-bd_dom"/>
</dbReference>
<evidence type="ECO:0000256" key="2">
    <source>
        <dbReference type="ARBA" id="ARBA00022598"/>
    </source>
</evidence>
<evidence type="ECO:0000256" key="4">
    <source>
        <dbReference type="ARBA" id="ARBA00022840"/>
    </source>
</evidence>
<evidence type="ECO:0000256" key="1">
    <source>
        <dbReference type="ARBA" id="ARBA00001946"/>
    </source>
</evidence>
<dbReference type="PANTHER" id="PTHR43873">
    <property type="entry name" value="COBYRINATE A,C-DIAMIDE SYNTHASE"/>
    <property type="match status" value="1"/>
</dbReference>
<feature type="domain" description="CobQ/CobB/MinD/ParA nucleotide binding" evidence="7">
    <location>
        <begin position="8"/>
        <end position="181"/>
    </location>
</feature>
<dbReference type="Gene3D" id="3.40.50.880">
    <property type="match status" value="1"/>
</dbReference>
<dbReference type="PANTHER" id="PTHR43873:SF1">
    <property type="entry name" value="COBYRINATE A,C-DIAMIDE SYNTHASE"/>
    <property type="match status" value="1"/>
</dbReference>
<protein>
    <submittedName>
        <fullName evidence="9">Cobyrinic acid a,c-diamide synthase</fullName>
    </submittedName>
</protein>
<reference evidence="9" key="2">
    <citation type="submission" date="2020-09" db="EMBL/GenBank/DDBJ databases">
        <authorList>
            <person name="Sun Q."/>
            <person name="Ohkuma M."/>
        </authorList>
    </citation>
    <scope>NUCLEOTIDE SEQUENCE</scope>
    <source>
        <strain evidence="9">JCM 10088</strain>
    </source>
</reference>
<evidence type="ECO:0000259" key="8">
    <source>
        <dbReference type="Pfam" id="PF07685"/>
    </source>
</evidence>
<keyword evidence="2" id="KW-0436">Ligase</keyword>
<accession>A0A830GXZ2</accession>
<keyword evidence="6" id="KW-0315">Glutamine amidotransferase</keyword>
<evidence type="ECO:0000313" key="10">
    <source>
        <dbReference type="Proteomes" id="UP000610960"/>
    </source>
</evidence>
<dbReference type="GO" id="GO:0005524">
    <property type="term" value="F:ATP binding"/>
    <property type="evidence" value="ECO:0007669"/>
    <property type="project" value="UniProtKB-KW"/>
</dbReference>
<evidence type="ECO:0000256" key="3">
    <source>
        <dbReference type="ARBA" id="ARBA00022741"/>
    </source>
</evidence>
<comment type="caution">
    <text evidence="9">The sequence shown here is derived from an EMBL/GenBank/DDBJ whole genome shotgun (WGS) entry which is preliminary data.</text>
</comment>
<reference evidence="9" key="1">
    <citation type="journal article" date="2014" name="Int. J. Syst. Evol. Microbiol.">
        <title>Complete genome sequence of Corynebacterium casei LMG S-19264T (=DSM 44701T), isolated from a smear-ripened cheese.</title>
        <authorList>
            <consortium name="US DOE Joint Genome Institute (JGI-PGF)"/>
            <person name="Walter F."/>
            <person name="Albersmeier A."/>
            <person name="Kalinowski J."/>
            <person name="Ruckert C."/>
        </authorList>
    </citation>
    <scope>NUCLEOTIDE SEQUENCE</scope>
    <source>
        <strain evidence="9">JCM 10088</strain>
    </source>
</reference>
<sequence length="448" mass="48261">MTRIPRVVISAERGKSGKTLFTTLLLRDLIQRGIGVSPFKVGPDFIDPMHHAAACGVPSRNLDEFLMGMEGVKCRLHRHAEGVAVIEGVMGLYDSMDGVSDVGSTAKVARETGTPVILVLNGDRINRGLAAVLRGFKEFGEGVEIAGVALTNVTERQAEKVEKALAGEGVPLVGVVPRSGEAERDFRYRHLGLVTTAEGGGGFGYDHWIDVDAIIRIAESAPPLEDPPECDEGGIERTGVRVGVIIDEAFSFYYPETLEEIGRAAGSVSYINSMKSGGLGSVDALIIGGGFPEEHADAISRNKPLLSDIRRFSEEGGFIYAECGGLMLLSSVVETLSNEEYDMSGAIDAYAAMLSRPAGHGYAEAEAIADTPMFRRGRVVRGHEFHHSRLILREPVDFYLKLRRGSGINGFDGVRKHNTYAQYTHLHPYGVHAIGAALAELAGRKNLS</sequence>
<dbReference type="EMBL" id="BMNL01000004">
    <property type="protein sequence ID" value="GGP22097.1"/>
    <property type="molecule type" value="Genomic_DNA"/>
</dbReference>
<dbReference type="RefSeq" id="WP_188596962.1">
    <property type="nucleotide sequence ID" value="NZ_BMNL01000004.1"/>
</dbReference>
<dbReference type="PROSITE" id="PS51274">
    <property type="entry name" value="GATASE_COBBQ"/>
    <property type="match status" value="1"/>
</dbReference>
<dbReference type="CDD" id="cd03130">
    <property type="entry name" value="GATase1_CobB"/>
    <property type="match status" value="1"/>
</dbReference>
<name>A0A830GXZ2_9CREN</name>
<dbReference type="OrthoDB" id="8896at2157"/>
<evidence type="ECO:0000313" key="9">
    <source>
        <dbReference type="EMBL" id="GGP22097.1"/>
    </source>
</evidence>
<keyword evidence="4" id="KW-0067">ATP-binding</keyword>
<dbReference type="GO" id="GO:0042242">
    <property type="term" value="F:cobyrinic acid a,c-diamide synthase activity"/>
    <property type="evidence" value="ECO:0007669"/>
    <property type="project" value="InterPro"/>
</dbReference>
<dbReference type="InterPro" id="IPR029062">
    <property type="entry name" value="Class_I_gatase-like"/>
</dbReference>
<dbReference type="NCBIfam" id="NF002204">
    <property type="entry name" value="PRK01077.1"/>
    <property type="match status" value="1"/>
</dbReference>
<keyword evidence="5" id="KW-0460">Magnesium</keyword>
<dbReference type="SUPFAM" id="SSF52540">
    <property type="entry name" value="P-loop containing nucleoside triphosphate hydrolases"/>
    <property type="match status" value="1"/>
</dbReference>
<comment type="cofactor">
    <cofactor evidence="1">
        <name>Mg(2+)</name>
        <dbReference type="ChEBI" id="CHEBI:18420"/>
    </cofactor>
</comment>
<dbReference type="InterPro" id="IPR011698">
    <property type="entry name" value="GATase_3"/>
</dbReference>
<evidence type="ECO:0000259" key="7">
    <source>
        <dbReference type="Pfam" id="PF01656"/>
    </source>
</evidence>
<dbReference type="Pfam" id="PF01656">
    <property type="entry name" value="CbiA"/>
    <property type="match status" value="1"/>
</dbReference>
<keyword evidence="10" id="KW-1185">Reference proteome</keyword>
<dbReference type="InterPro" id="IPR004484">
    <property type="entry name" value="CbiA/CobB_synth"/>
</dbReference>
<proteinExistence type="predicted"/>
<dbReference type="NCBIfam" id="TIGR00379">
    <property type="entry name" value="cobB"/>
    <property type="match status" value="1"/>
</dbReference>
<dbReference type="InterPro" id="IPR027417">
    <property type="entry name" value="P-loop_NTPase"/>
</dbReference>
<dbReference type="Proteomes" id="UP000610960">
    <property type="component" value="Unassembled WGS sequence"/>
</dbReference>